<dbReference type="GO" id="GO:0008720">
    <property type="term" value="F:D-lactate dehydrogenase (NAD+) activity"/>
    <property type="evidence" value="ECO:0007669"/>
    <property type="project" value="TreeGrafter"/>
</dbReference>
<dbReference type="InterPro" id="IPR016166">
    <property type="entry name" value="FAD-bd_PCMH"/>
</dbReference>
<dbReference type="EMBL" id="RJVI01000002">
    <property type="protein sequence ID" value="ROR32404.1"/>
    <property type="molecule type" value="Genomic_DNA"/>
</dbReference>
<dbReference type="OrthoDB" id="9811557at2"/>
<keyword evidence="7" id="KW-1185">Reference proteome</keyword>
<dbReference type="InterPro" id="IPR016171">
    <property type="entry name" value="Vanillyl_alc_oxidase_C-sub2"/>
</dbReference>
<dbReference type="SUPFAM" id="SSF55103">
    <property type="entry name" value="FAD-linked oxidases, C-terminal domain"/>
    <property type="match status" value="1"/>
</dbReference>
<comment type="caution">
    <text evidence="6">The sequence shown here is derived from an EMBL/GenBank/DDBJ whole genome shotgun (WGS) entry which is preliminary data.</text>
</comment>
<evidence type="ECO:0000256" key="1">
    <source>
        <dbReference type="ARBA" id="ARBA00001974"/>
    </source>
</evidence>
<evidence type="ECO:0000256" key="4">
    <source>
        <dbReference type="ARBA" id="ARBA00023002"/>
    </source>
</evidence>
<dbReference type="NCBIfam" id="NF008439">
    <property type="entry name" value="PRK11282.1"/>
    <property type="match status" value="1"/>
</dbReference>
<keyword evidence="4" id="KW-0560">Oxidoreductase</keyword>
<evidence type="ECO:0000256" key="3">
    <source>
        <dbReference type="ARBA" id="ARBA00022827"/>
    </source>
</evidence>
<dbReference type="InterPro" id="IPR016164">
    <property type="entry name" value="FAD-linked_Oxase-like_C"/>
</dbReference>
<name>A0A3N1Y0N8_9GAMM</name>
<accession>A0A3N1Y0N8</accession>
<dbReference type="Pfam" id="PF02913">
    <property type="entry name" value="FAD-oxidase_C"/>
    <property type="match status" value="1"/>
</dbReference>
<dbReference type="Proteomes" id="UP000276634">
    <property type="component" value="Unassembled WGS sequence"/>
</dbReference>
<dbReference type="InterPro" id="IPR036318">
    <property type="entry name" value="FAD-bd_PCMH-like_sf"/>
</dbReference>
<dbReference type="GO" id="GO:0071949">
    <property type="term" value="F:FAD binding"/>
    <property type="evidence" value="ECO:0007669"/>
    <property type="project" value="InterPro"/>
</dbReference>
<sequence length="356" mass="36700">MAADRSAEIAERVREAAARGTPLIPQGGGTKAFLGEAVAGEPLPLAGHEGIVGYEPTELVITARAGTPLAEVEAALAAQGQMLGFEPPRLGAASTLGGVVAAGLSGPRRPWAGALRDFVLGVRLVNGRGEVLRFGGQVMKNVAGYDLSRLMAGAQGTLGVLLEVSLRVVPRPVREQTRVLALDAAGALERLAGLARRPLPLAGACHVAGRLHLRLAGAAAGVEAAAAEVGGEVMGEAEAAAFWDGVRDLAHPFFRDGEGALWRIALPPAAPPLPLAGEWLLDWGGGQRFLRSAEPAGRIREVAAAAGGHATRLSGPAAGVTVFHPLPEPILRLHRRLKAALDPHGILNPGRLYPGL</sequence>
<dbReference type="PANTHER" id="PTHR11748:SF103">
    <property type="entry name" value="GLYCOLATE OXIDASE SUBUNIT GLCE"/>
    <property type="match status" value="1"/>
</dbReference>
<keyword evidence="3" id="KW-0274">FAD</keyword>
<organism evidence="6 7">
    <name type="scientific">Inmirania thermothiophila</name>
    <dbReference type="NCBI Taxonomy" id="1750597"/>
    <lineage>
        <taxon>Bacteria</taxon>
        <taxon>Pseudomonadati</taxon>
        <taxon>Pseudomonadota</taxon>
        <taxon>Gammaproteobacteria</taxon>
        <taxon>Chromatiales</taxon>
        <taxon>Ectothiorhodospiraceae</taxon>
        <taxon>Inmirania</taxon>
    </lineage>
</organism>
<keyword evidence="2" id="KW-0285">Flavoprotein</keyword>
<dbReference type="InterPro" id="IPR016169">
    <property type="entry name" value="FAD-bd_PCMH_sub2"/>
</dbReference>
<gene>
    <name evidence="6" type="ORF">EDC57_1604</name>
</gene>
<dbReference type="GO" id="GO:1903457">
    <property type="term" value="P:lactate catabolic process"/>
    <property type="evidence" value="ECO:0007669"/>
    <property type="project" value="TreeGrafter"/>
</dbReference>
<dbReference type="Gene3D" id="1.10.45.10">
    <property type="entry name" value="Vanillyl-alcohol Oxidase, Chain A, domain 4"/>
    <property type="match status" value="1"/>
</dbReference>
<comment type="cofactor">
    <cofactor evidence="1">
        <name>FAD</name>
        <dbReference type="ChEBI" id="CHEBI:57692"/>
    </cofactor>
</comment>
<dbReference type="PROSITE" id="PS51387">
    <property type="entry name" value="FAD_PCMH"/>
    <property type="match status" value="1"/>
</dbReference>
<evidence type="ECO:0000313" key="7">
    <source>
        <dbReference type="Proteomes" id="UP000276634"/>
    </source>
</evidence>
<evidence type="ECO:0000313" key="6">
    <source>
        <dbReference type="EMBL" id="ROR32404.1"/>
    </source>
</evidence>
<dbReference type="PANTHER" id="PTHR11748">
    <property type="entry name" value="D-LACTATE DEHYDROGENASE"/>
    <property type="match status" value="1"/>
</dbReference>
<dbReference type="Gene3D" id="3.30.465.10">
    <property type="match status" value="1"/>
</dbReference>
<evidence type="ECO:0000259" key="5">
    <source>
        <dbReference type="PROSITE" id="PS51387"/>
    </source>
</evidence>
<feature type="domain" description="FAD-binding PCMH-type" evidence="5">
    <location>
        <begin position="1"/>
        <end position="171"/>
    </location>
</feature>
<dbReference type="InterPro" id="IPR004113">
    <property type="entry name" value="FAD-bd_oxidored_4_C"/>
</dbReference>
<reference evidence="6 7" key="1">
    <citation type="submission" date="2018-11" db="EMBL/GenBank/DDBJ databases">
        <title>Genomic Encyclopedia of Type Strains, Phase IV (KMG-IV): sequencing the most valuable type-strain genomes for metagenomic binning, comparative biology and taxonomic classification.</title>
        <authorList>
            <person name="Goeker M."/>
        </authorList>
    </citation>
    <scope>NUCLEOTIDE SEQUENCE [LARGE SCALE GENOMIC DNA]</scope>
    <source>
        <strain evidence="6 7">DSM 100275</strain>
    </source>
</reference>
<dbReference type="GO" id="GO:0004458">
    <property type="term" value="F:D-lactate dehydrogenase (cytochrome) activity"/>
    <property type="evidence" value="ECO:0007669"/>
    <property type="project" value="UniProtKB-EC"/>
</dbReference>
<proteinExistence type="predicted"/>
<dbReference type="RefSeq" id="WP_123401347.1">
    <property type="nucleotide sequence ID" value="NZ_RJVI01000002.1"/>
</dbReference>
<dbReference type="SUPFAM" id="SSF56176">
    <property type="entry name" value="FAD-binding/transporter-associated domain-like"/>
    <property type="match status" value="1"/>
</dbReference>
<evidence type="ECO:0000256" key="2">
    <source>
        <dbReference type="ARBA" id="ARBA00022630"/>
    </source>
</evidence>
<dbReference type="Pfam" id="PF01565">
    <property type="entry name" value="FAD_binding_4"/>
    <property type="match status" value="1"/>
</dbReference>
<protein>
    <submittedName>
        <fullName evidence="6">Glycolate oxidase FAD binding subunit</fullName>
    </submittedName>
</protein>
<dbReference type="AlphaFoldDB" id="A0A3N1Y0N8"/>
<dbReference type="InterPro" id="IPR006094">
    <property type="entry name" value="Oxid_FAD_bind_N"/>
</dbReference>